<organism evidence="1 2">
    <name type="scientific">Saccharomonospora glauca K62</name>
    <dbReference type="NCBI Taxonomy" id="928724"/>
    <lineage>
        <taxon>Bacteria</taxon>
        <taxon>Bacillati</taxon>
        <taxon>Actinomycetota</taxon>
        <taxon>Actinomycetes</taxon>
        <taxon>Pseudonocardiales</taxon>
        <taxon>Pseudonocardiaceae</taxon>
        <taxon>Saccharomonospora</taxon>
    </lineage>
</organism>
<sequence length="179" mass="20483">MPPTHVFADETKEKGFVVTTGALSARDLATARRTMRGLIMPRQRRIHFTKESDARRKEVLDAIDQLGPEITIYDASTLPRRRQREACLSAIVADLADAGAQLLVLETDDSVLERDKRLLYQQVRELGCADRLQYHHLRAHQEPLLMIPDAVSWCWHRGGHWRVRIEAMNPTVRRVTNPG</sequence>
<dbReference type="HOGENOM" id="CLU_098654_2_0_11"/>
<dbReference type="eggNOG" id="ENOG5033INS">
    <property type="taxonomic scope" value="Bacteria"/>
</dbReference>
<proteinExistence type="predicted"/>
<dbReference type="Proteomes" id="UP000005087">
    <property type="component" value="Chromosome"/>
</dbReference>
<name>I1D3P9_9PSEU</name>
<evidence type="ECO:0000313" key="2">
    <source>
        <dbReference type="Proteomes" id="UP000005087"/>
    </source>
</evidence>
<keyword evidence="2" id="KW-1185">Reference proteome</keyword>
<dbReference type="AlphaFoldDB" id="I1D3P9"/>
<dbReference type="STRING" id="928724.SacglDRAFT_02686"/>
<accession>I1D3P9</accession>
<protein>
    <submittedName>
        <fullName evidence="1">Uncharacterized protein</fullName>
    </submittedName>
</protein>
<dbReference type="EMBL" id="CM001484">
    <property type="protein sequence ID" value="EIE99573.1"/>
    <property type="molecule type" value="Genomic_DNA"/>
</dbReference>
<evidence type="ECO:0000313" key="1">
    <source>
        <dbReference type="EMBL" id="EIE99573.1"/>
    </source>
</evidence>
<reference evidence="1 2" key="1">
    <citation type="submission" date="2011-09" db="EMBL/GenBank/DDBJ databases">
        <authorList>
            <consortium name="US DOE Joint Genome Institute (JGI-PGF)"/>
            <person name="Lucas S."/>
            <person name="Han J."/>
            <person name="Lapidus A."/>
            <person name="Cheng J.-F."/>
            <person name="Goodwin L."/>
            <person name="Pitluck S."/>
            <person name="Peters L."/>
            <person name="Land M.L."/>
            <person name="Hauser L."/>
            <person name="Brambilla E."/>
            <person name="Klenk H.-P."/>
            <person name="Woyke T.J."/>
        </authorList>
    </citation>
    <scope>NUCLEOTIDE SEQUENCE [LARGE SCALE GENOMIC DNA]</scope>
    <source>
        <strain evidence="1 2">K62</strain>
    </source>
</reference>
<dbReference type="OrthoDB" id="5188615at2"/>
<reference evidence="2" key="2">
    <citation type="submission" date="2012-01" db="EMBL/GenBank/DDBJ databases">
        <title>Noncontiguous Finished sequence of chromosome of Saccharomonospora glauca K62.</title>
        <authorList>
            <consortium name="US DOE Joint Genome Institute"/>
            <person name="Lucas S."/>
            <person name="Han J."/>
            <person name="Lapidus A."/>
            <person name="Cheng J.-F."/>
            <person name="Goodwin L."/>
            <person name="Pitluck S."/>
            <person name="Peters L."/>
            <person name="Mikhailova N."/>
            <person name="Held B."/>
            <person name="Detter J.C."/>
            <person name="Han C."/>
            <person name="Tapia R."/>
            <person name="Land M."/>
            <person name="Hauser L."/>
            <person name="Kyrpides N."/>
            <person name="Ivanova N."/>
            <person name="Pagani I."/>
            <person name="Brambilla E.-M."/>
            <person name="Klenk H.-P."/>
            <person name="Woyke T."/>
        </authorList>
    </citation>
    <scope>NUCLEOTIDE SEQUENCE [LARGE SCALE GENOMIC DNA]</scope>
    <source>
        <strain evidence="2">K62</strain>
    </source>
</reference>
<gene>
    <name evidence="1" type="ORF">SacglDRAFT_02686</name>
</gene>
<dbReference type="RefSeq" id="WP_005465226.1">
    <property type="nucleotide sequence ID" value="NZ_CM001484.1"/>
</dbReference>